<gene>
    <name evidence="1" type="ORF">B1202_15015</name>
</gene>
<protein>
    <submittedName>
        <fullName evidence="1">Uncharacterized protein</fullName>
    </submittedName>
</protein>
<dbReference type="Proteomes" id="UP000191160">
    <property type="component" value="Unassembled WGS sequence"/>
</dbReference>
<keyword evidence="2" id="KW-1185">Reference proteome</keyword>
<dbReference type="RefSeq" id="WP_078191402.1">
    <property type="nucleotide sequence ID" value="NZ_JAMCOZ010000001.1"/>
</dbReference>
<sequence length="200" mass="23466">MKYHREEELKNKLNHFFITQFSLPEEDYYNRLDSEKIISLKMALSDINNLLTMKITISFINWISEKFNISHTSREKILDEILATKPSTNGYDIVSNEIIKLIGEVKCNIPINGGIKYGSAQRNGISKDLNNLLYGKTKSKFDTNDYLKFMVFLENESVRSANQHYIHLSKEFREKIIVVDEKTIFDRKDCVYLIHINFIN</sequence>
<name>A0A1T1GRA7_9GAMM</name>
<proteinExistence type="predicted"/>
<evidence type="ECO:0000313" key="2">
    <source>
        <dbReference type="Proteomes" id="UP000191160"/>
    </source>
</evidence>
<organism evidence="1 2">
    <name type="scientific">Acinetobacter amyesii</name>
    <dbReference type="NCBI Taxonomy" id="2942470"/>
    <lineage>
        <taxon>Bacteria</taxon>
        <taxon>Pseudomonadati</taxon>
        <taxon>Pseudomonadota</taxon>
        <taxon>Gammaproteobacteria</taxon>
        <taxon>Moraxellales</taxon>
        <taxon>Moraxellaceae</taxon>
        <taxon>Acinetobacter</taxon>
    </lineage>
</organism>
<dbReference type="AlphaFoldDB" id="A0A1T1GRA7"/>
<evidence type="ECO:0000313" key="1">
    <source>
        <dbReference type="EMBL" id="OOV80040.1"/>
    </source>
</evidence>
<comment type="caution">
    <text evidence="1">The sequence shown here is derived from an EMBL/GenBank/DDBJ whole genome shotgun (WGS) entry which is preliminary data.</text>
</comment>
<reference evidence="1 2" key="1">
    <citation type="submission" date="2017-02" db="EMBL/GenBank/DDBJ databases">
        <title>Acinetobacter sp. ANC 4945, whole genome shotgun sequencing project.</title>
        <authorList>
            <person name="Radolfova-Krizova L."/>
            <person name="Al Atrouni A."/>
            <person name="Nemec A."/>
        </authorList>
    </citation>
    <scope>NUCLEOTIDE SEQUENCE [LARGE SCALE GENOMIC DNA]</scope>
    <source>
        <strain evidence="1 2">ANC 4945</strain>
    </source>
</reference>
<dbReference type="EMBL" id="MVKX01000011">
    <property type="protein sequence ID" value="OOV80040.1"/>
    <property type="molecule type" value="Genomic_DNA"/>
</dbReference>
<accession>A0A1T1GRA7</accession>